<dbReference type="PROSITE" id="PS01075">
    <property type="entry name" value="ACETATE_KINASE_1"/>
    <property type="match status" value="1"/>
</dbReference>
<dbReference type="GO" id="GO:0005737">
    <property type="term" value="C:cytoplasm"/>
    <property type="evidence" value="ECO:0007669"/>
    <property type="project" value="UniProtKB-SubCell"/>
</dbReference>
<evidence type="ECO:0000256" key="4">
    <source>
        <dbReference type="ARBA" id="ARBA00022777"/>
    </source>
</evidence>
<dbReference type="InterPro" id="IPR004372">
    <property type="entry name" value="Ac/propionate_kinase"/>
</dbReference>
<accession>E5XQD8</accession>
<evidence type="ECO:0000256" key="7">
    <source>
        <dbReference type="RuleBase" id="RU003835"/>
    </source>
</evidence>
<sequence length="360" mass="38066">MRVLVVNPGSSSVKLSVVENGEQLAEAALRGEAVGQARDRMLELADTWGPELVGVRFVHGGEQHEPAVYNERTRDRLAALTWLAPLHQPLSLQLADFAARRLAAPVVACFDTAFHAQMPEAAARYALPREWTAAFGLRRYGFHGLSCAHALRRAAELLGAQQEDLGLVCCHIGAGVSATAVEGGRGVDTSMGLTPLEGAVMATRSGSVDPGLLLRLLDTKAVDVREMGEVLERGSGLAGMTGTSGDIREVLALRTAGDPDATLAVDVYLHRLRREIAAQSAALRRLDAVVLTGGVAEHQPALMGELVGGLGALGLRADPELLRGSGDRTVSPPGASPRVLMLAAREELEIAREAEQAVPR</sequence>
<reference evidence="8 9" key="1">
    <citation type="journal article" date="2011" name="Stand. Genomic Sci.">
        <title>High quality draft genome sequence of Segniliparus rugosus CDC 945(T)= (ATCC BAA-974(T)).</title>
        <authorList>
            <person name="Earl A.M."/>
            <person name="Desjardins C.A."/>
            <person name="Fitzgerald M.G."/>
            <person name="Arachchi H.M."/>
            <person name="Zeng Q."/>
            <person name="Mehta T."/>
            <person name="Griggs A."/>
            <person name="Birren B.W."/>
            <person name="Toney N.C."/>
            <person name="Carr J."/>
            <person name="Posey J."/>
            <person name="Butler W.R."/>
        </authorList>
    </citation>
    <scope>NUCLEOTIDE SEQUENCE [LARGE SCALE GENOMIC DNA]</scope>
    <source>
        <strain evidence="9">ATCC BAA-974 / DSM 45345 / CCUG 50838 / CIP 108380 / JCM 13579 / CDC 945</strain>
    </source>
</reference>
<feature type="binding site" evidence="6">
    <location>
        <begin position="171"/>
        <end position="175"/>
    </location>
    <ligand>
        <name>ATP</name>
        <dbReference type="ChEBI" id="CHEBI:30616"/>
    </ligand>
</feature>
<comment type="caution">
    <text evidence="8">The sequence shown here is derived from an EMBL/GenBank/DDBJ whole genome shotgun (WGS) entry which is preliminary data.</text>
</comment>
<evidence type="ECO:0000313" key="9">
    <source>
        <dbReference type="Proteomes" id="UP000004816"/>
    </source>
</evidence>
<dbReference type="GO" id="GO:0008776">
    <property type="term" value="F:acetate kinase activity"/>
    <property type="evidence" value="ECO:0007669"/>
    <property type="project" value="UniProtKB-UniRule"/>
</dbReference>
<dbReference type="eggNOG" id="COG0282">
    <property type="taxonomic scope" value="Bacteria"/>
</dbReference>
<evidence type="ECO:0000256" key="2">
    <source>
        <dbReference type="ARBA" id="ARBA00022679"/>
    </source>
</evidence>
<dbReference type="EC" id="2.7.2.1" evidence="6"/>
<dbReference type="Pfam" id="PF00871">
    <property type="entry name" value="Acetate_kinase"/>
    <property type="match status" value="1"/>
</dbReference>
<dbReference type="GO" id="GO:0000287">
    <property type="term" value="F:magnesium ion binding"/>
    <property type="evidence" value="ECO:0007669"/>
    <property type="project" value="UniProtKB-UniRule"/>
</dbReference>
<evidence type="ECO:0000313" key="8">
    <source>
        <dbReference type="EMBL" id="EFV13421.1"/>
    </source>
</evidence>
<keyword evidence="6" id="KW-0963">Cytoplasm</keyword>
<comment type="subunit">
    <text evidence="6">Homodimer.</text>
</comment>
<dbReference type="AlphaFoldDB" id="E5XQD8"/>
<keyword evidence="2 6" id="KW-0808">Transferase</keyword>
<name>E5XQD8_SEGRC</name>
<evidence type="ECO:0000256" key="6">
    <source>
        <dbReference type="HAMAP-Rule" id="MF_00020"/>
    </source>
</evidence>
<dbReference type="HAMAP" id="MF_00020">
    <property type="entry name" value="Acetate_kinase"/>
    <property type="match status" value="1"/>
</dbReference>
<dbReference type="HOGENOM" id="CLU_020352_0_2_11"/>
<feature type="site" description="Transition state stabilizer" evidence="6">
    <location>
        <position position="204"/>
    </location>
</feature>
<dbReference type="PANTHER" id="PTHR21060">
    <property type="entry name" value="ACETATE KINASE"/>
    <property type="match status" value="1"/>
</dbReference>
<evidence type="ECO:0000256" key="3">
    <source>
        <dbReference type="ARBA" id="ARBA00022741"/>
    </source>
</evidence>
<comment type="caution">
    <text evidence="6">Lacks conserved residue(s) required for the propagation of feature annotation.</text>
</comment>
<keyword evidence="6" id="KW-0460">Magnesium</keyword>
<dbReference type="InterPro" id="IPR000890">
    <property type="entry name" value="Aliphatic_acid_kin_short-chain"/>
</dbReference>
<proteinExistence type="inferred from homology"/>
<dbReference type="OrthoDB" id="9802453at2"/>
<feature type="binding site" evidence="6">
    <location>
        <position position="56"/>
    </location>
    <ligand>
        <name>substrate</name>
    </ligand>
</feature>
<evidence type="ECO:0000256" key="1">
    <source>
        <dbReference type="ARBA" id="ARBA00008748"/>
    </source>
</evidence>
<comment type="subcellular location">
    <subcellularLocation>
        <location evidence="6">Cytoplasm</location>
    </subcellularLocation>
</comment>
<feature type="binding site" evidence="6">
    <location>
        <begin position="246"/>
        <end position="248"/>
    </location>
    <ligand>
        <name>ATP</name>
        <dbReference type="ChEBI" id="CHEBI:30616"/>
    </ligand>
</feature>
<dbReference type="PANTHER" id="PTHR21060:SF15">
    <property type="entry name" value="ACETATE KINASE-RELATED"/>
    <property type="match status" value="1"/>
</dbReference>
<dbReference type="STRING" id="679197.HMPREF9336_01710"/>
<comment type="pathway">
    <text evidence="6">Metabolic intermediate biosynthesis; acetyl-CoA biosynthesis; acetyl-CoA from acetate: step 1/2.</text>
</comment>
<dbReference type="SUPFAM" id="SSF53067">
    <property type="entry name" value="Actin-like ATPase domain"/>
    <property type="match status" value="2"/>
</dbReference>
<keyword evidence="3 6" id="KW-0547">Nucleotide-binding</keyword>
<keyword evidence="4 6" id="KW-0418">Kinase</keyword>
<feature type="binding site" evidence="6">
    <location>
        <position position="346"/>
    </location>
    <ligand>
        <name>Mg(2+)</name>
        <dbReference type="ChEBI" id="CHEBI:18420"/>
    </ligand>
</feature>
<feature type="binding site" evidence="6">
    <location>
        <position position="14"/>
    </location>
    <ligand>
        <name>ATP</name>
        <dbReference type="ChEBI" id="CHEBI:30616"/>
    </ligand>
</feature>
<feature type="site" description="Transition state stabilizer" evidence="6">
    <location>
        <position position="143"/>
    </location>
</feature>
<keyword evidence="9" id="KW-1185">Reference proteome</keyword>
<comment type="catalytic activity">
    <reaction evidence="6">
        <text>acetate + ATP = acetyl phosphate + ADP</text>
        <dbReference type="Rhea" id="RHEA:11352"/>
        <dbReference type="ChEBI" id="CHEBI:22191"/>
        <dbReference type="ChEBI" id="CHEBI:30089"/>
        <dbReference type="ChEBI" id="CHEBI:30616"/>
        <dbReference type="ChEBI" id="CHEBI:456216"/>
        <dbReference type="EC" id="2.7.2.1"/>
    </reaction>
</comment>
<dbReference type="PIRSF" id="PIRSF000722">
    <property type="entry name" value="Acetate_prop_kin"/>
    <property type="match status" value="1"/>
</dbReference>
<dbReference type="Gene3D" id="3.30.420.40">
    <property type="match status" value="2"/>
</dbReference>
<dbReference type="Proteomes" id="UP000004816">
    <property type="component" value="Unassembled WGS sequence"/>
</dbReference>
<evidence type="ECO:0000256" key="5">
    <source>
        <dbReference type="ARBA" id="ARBA00022840"/>
    </source>
</evidence>
<dbReference type="InterPro" id="IPR023865">
    <property type="entry name" value="Aliphatic_acid_kinase_CS"/>
</dbReference>
<dbReference type="InterPro" id="IPR043129">
    <property type="entry name" value="ATPase_NBD"/>
</dbReference>
<organism evidence="8 9">
    <name type="scientific">Segniliparus rugosus (strain ATCC BAA-974 / DSM 45345 / CCUG 50838 / CIP 108380 / JCM 13579 / CDC 945)</name>
    <dbReference type="NCBI Taxonomy" id="679197"/>
    <lineage>
        <taxon>Bacteria</taxon>
        <taxon>Bacillati</taxon>
        <taxon>Actinomycetota</taxon>
        <taxon>Actinomycetes</taxon>
        <taxon>Mycobacteriales</taxon>
        <taxon>Segniliparaceae</taxon>
        <taxon>Segniliparus</taxon>
    </lineage>
</organism>
<dbReference type="EMBL" id="ACZI02000002">
    <property type="protein sequence ID" value="EFV13421.1"/>
    <property type="molecule type" value="Genomic_DNA"/>
</dbReference>
<dbReference type="GO" id="GO:0006085">
    <property type="term" value="P:acetyl-CoA biosynthetic process"/>
    <property type="evidence" value="ECO:0007669"/>
    <property type="project" value="UniProtKB-UniRule"/>
</dbReference>
<comment type="similarity">
    <text evidence="1 6 7">Belongs to the acetokinase family.</text>
</comment>
<keyword evidence="5 6" id="KW-0067">ATP-binding</keyword>
<comment type="function">
    <text evidence="6">Catalyzes the formation of acetyl phosphate from acetate and ATP. Can also catalyze the reverse reaction.</text>
</comment>
<comment type="cofactor">
    <cofactor evidence="6">
        <name>Mg(2+)</name>
        <dbReference type="ChEBI" id="CHEBI:18420"/>
    </cofactor>
    <cofactor evidence="6">
        <name>Mn(2+)</name>
        <dbReference type="ChEBI" id="CHEBI:29035"/>
    </cofactor>
    <text evidence="6">Mg(2+). Can also accept Mn(2+).</text>
</comment>
<dbReference type="RefSeq" id="WP_007469423.1">
    <property type="nucleotide sequence ID" value="NZ_KI391953.1"/>
</dbReference>
<protein>
    <recommendedName>
        <fullName evidence="6">Acetate kinase</fullName>
        <ecNumber evidence="6">2.7.2.1</ecNumber>
    </recommendedName>
    <alternativeName>
        <fullName evidence="6">Acetokinase</fullName>
    </alternativeName>
</protein>
<dbReference type="PROSITE" id="PS01076">
    <property type="entry name" value="ACETATE_KINASE_2"/>
    <property type="match status" value="1"/>
</dbReference>
<feature type="active site" description="Proton donor/acceptor" evidence="6">
    <location>
        <position position="111"/>
    </location>
</feature>
<gene>
    <name evidence="6" type="primary">ackA</name>
    <name evidence="8" type="ORF">HMPREF9336_01710</name>
</gene>
<feature type="binding site" evidence="6">
    <location>
        <position position="7"/>
    </location>
    <ligand>
        <name>Mg(2+)</name>
        <dbReference type="ChEBI" id="CHEBI:18420"/>
    </ligand>
</feature>
<dbReference type="GO" id="GO:0005524">
    <property type="term" value="F:ATP binding"/>
    <property type="evidence" value="ECO:0007669"/>
    <property type="project" value="UniProtKB-KW"/>
</dbReference>
<dbReference type="UniPathway" id="UPA00340">
    <property type="reaction ID" value="UER00458"/>
</dbReference>
<keyword evidence="6" id="KW-0479">Metal-binding</keyword>
<dbReference type="PRINTS" id="PR00471">
    <property type="entry name" value="ACETATEKNASE"/>
</dbReference>
<dbReference type="GO" id="GO:0006083">
    <property type="term" value="P:acetate metabolic process"/>
    <property type="evidence" value="ECO:0007669"/>
    <property type="project" value="TreeGrafter"/>
</dbReference>